<organism evidence="4 5">
    <name type="scientific">Streptomyces griseoincarnatus</name>
    <dbReference type="NCBI Taxonomy" id="29305"/>
    <lineage>
        <taxon>Bacteria</taxon>
        <taxon>Bacillati</taxon>
        <taxon>Actinomycetota</taxon>
        <taxon>Actinomycetes</taxon>
        <taxon>Kitasatosporales</taxon>
        <taxon>Streptomycetaceae</taxon>
        <taxon>Streptomyces</taxon>
        <taxon>Streptomyces griseoincarnatus group</taxon>
    </lineage>
</organism>
<dbReference type="InterPro" id="IPR023370">
    <property type="entry name" value="TrmO-like_N"/>
</dbReference>
<dbReference type="Gene3D" id="2.40.30.70">
    <property type="entry name" value="YaeB-like"/>
    <property type="match status" value="1"/>
</dbReference>
<evidence type="ECO:0000256" key="1">
    <source>
        <dbReference type="ARBA" id="ARBA00022691"/>
    </source>
</evidence>
<dbReference type="InterPro" id="IPR036414">
    <property type="entry name" value="YaeB_N_sf"/>
</dbReference>
<dbReference type="PANTHER" id="PTHR12818:SF0">
    <property type="entry name" value="TRNA (ADENINE(37)-N6)-METHYLTRANSFERASE"/>
    <property type="match status" value="1"/>
</dbReference>
<dbReference type="Proteomes" id="UP001523263">
    <property type="component" value="Unassembled WGS sequence"/>
</dbReference>
<accession>A0ABT0VWS5</accession>
<dbReference type="Pfam" id="PF01980">
    <property type="entry name" value="TrmO_N"/>
    <property type="match status" value="1"/>
</dbReference>
<evidence type="ECO:0000313" key="5">
    <source>
        <dbReference type="Proteomes" id="UP001523263"/>
    </source>
</evidence>
<dbReference type="PANTHER" id="PTHR12818">
    <property type="entry name" value="TRNA (ADENINE(37)-N6)-METHYLTRANSFERASE"/>
    <property type="match status" value="1"/>
</dbReference>
<sequence>MPSYEVSSIATVVGGHTQVLDDYQGGVRSIIRFNDEYPLETLQGIEEFSHLTVVWRFHRARPEDVQLHARSPRGDARWPATGTFVHRNHRRPNQLAISFPRLLDVDGRDLHVTDLDAVDGTPVLDLAPYFQQMGPRGPIRQPAWPGEMLAPTYWSNASERP</sequence>
<feature type="domain" description="TsaA-like" evidence="3">
    <location>
        <begin position="6"/>
        <end position="138"/>
    </location>
</feature>
<evidence type="ECO:0000256" key="2">
    <source>
        <dbReference type="ARBA" id="ARBA00033753"/>
    </source>
</evidence>
<dbReference type="InterPro" id="IPR036413">
    <property type="entry name" value="YaeB-like_sf"/>
</dbReference>
<name>A0ABT0VWS5_STRGI</name>
<evidence type="ECO:0000313" key="4">
    <source>
        <dbReference type="EMBL" id="MCM2515804.1"/>
    </source>
</evidence>
<dbReference type="CDD" id="cd09281">
    <property type="entry name" value="UPF0066"/>
    <property type="match status" value="1"/>
</dbReference>
<protein>
    <submittedName>
        <fullName evidence="4">SAM-dependent methyltransferase</fullName>
    </submittedName>
</protein>
<keyword evidence="5" id="KW-1185">Reference proteome</keyword>
<dbReference type="InterPro" id="IPR040372">
    <property type="entry name" value="YaeB-like"/>
</dbReference>
<evidence type="ECO:0000259" key="3">
    <source>
        <dbReference type="PROSITE" id="PS51668"/>
    </source>
</evidence>
<comment type="similarity">
    <text evidence="2">Belongs to the tRNA methyltransferase O family.</text>
</comment>
<dbReference type="GO" id="GO:0032259">
    <property type="term" value="P:methylation"/>
    <property type="evidence" value="ECO:0007669"/>
    <property type="project" value="UniProtKB-KW"/>
</dbReference>
<dbReference type="SUPFAM" id="SSF118196">
    <property type="entry name" value="YaeB-like"/>
    <property type="match status" value="1"/>
</dbReference>
<gene>
    <name evidence="4" type="ORF">NC658_21500</name>
</gene>
<dbReference type="GO" id="GO:0008168">
    <property type="term" value="F:methyltransferase activity"/>
    <property type="evidence" value="ECO:0007669"/>
    <property type="project" value="UniProtKB-KW"/>
</dbReference>
<keyword evidence="1" id="KW-0949">S-adenosyl-L-methionine</keyword>
<keyword evidence="4" id="KW-0808">Transferase</keyword>
<comment type="caution">
    <text evidence="4">The sequence shown here is derived from an EMBL/GenBank/DDBJ whole genome shotgun (WGS) entry which is preliminary data.</text>
</comment>
<proteinExistence type="inferred from homology"/>
<dbReference type="PROSITE" id="PS51668">
    <property type="entry name" value="TSAA_2"/>
    <property type="match status" value="1"/>
</dbReference>
<reference evidence="4 5" key="1">
    <citation type="submission" date="2022-06" db="EMBL/GenBank/DDBJ databases">
        <title>Whole genome sequence of Streptomyces griseoincarnatus RB7AG.</title>
        <authorList>
            <person name="Ray L."/>
            <person name="Behera S."/>
            <person name="Panda A.N."/>
        </authorList>
    </citation>
    <scope>NUCLEOTIDE SEQUENCE [LARGE SCALE GENOMIC DNA]</scope>
    <source>
        <strain evidence="4 5">RB7AG</strain>
    </source>
</reference>
<dbReference type="EMBL" id="JAMQBH010000011">
    <property type="protein sequence ID" value="MCM2515804.1"/>
    <property type="molecule type" value="Genomic_DNA"/>
</dbReference>
<keyword evidence="4" id="KW-0489">Methyltransferase</keyword>
<dbReference type="RefSeq" id="WP_251099169.1">
    <property type="nucleotide sequence ID" value="NZ_JAMQBH010000011.1"/>
</dbReference>